<dbReference type="SUPFAM" id="SSF56399">
    <property type="entry name" value="ADP-ribosylation"/>
    <property type="match status" value="1"/>
</dbReference>
<reference evidence="1 2" key="1">
    <citation type="journal article" date="2019" name="Mol. Biol. Evol.">
        <title>Blast fungal genomes show frequent chromosomal changes, gene gains and losses, and effector gene turnover.</title>
        <authorList>
            <person name="Gomez Luciano L.B."/>
            <person name="Jason Tsai I."/>
            <person name="Chuma I."/>
            <person name="Tosa Y."/>
            <person name="Chen Y.H."/>
            <person name="Li J.Y."/>
            <person name="Li M.Y."/>
            <person name="Jade Lu M.Y."/>
            <person name="Nakayashiki H."/>
            <person name="Li W.H."/>
        </authorList>
    </citation>
    <scope>NUCLEOTIDE SEQUENCE [LARGE SCALE GENOMIC DNA]</scope>
    <source>
        <strain evidence="1">MZ5-1-6</strain>
    </source>
</reference>
<dbReference type="AlphaFoldDB" id="A0A4P7NSB9"/>
<gene>
    <name evidence="1" type="ORF">PoMZ_12330</name>
</gene>
<evidence type="ECO:0000313" key="2">
    <source>
        <dbReference type="Proteomes" id="UP000294847"/>
    </source>
</evidence>
<dbReference type="Gene3D" id="3.90.210.10">
    <property type="entry name" value="Heat-Labile Enterotoxin, subunit A"/>
    <property type="match status" value="1"/>
</dbReference>
<accession>A0A4P7NSB9</accession>
<protein>
    <submittedName>
        <fullName evidence="1">Uncharacterized protein</fullName>
    </submittedName>
</protein>
<sequence>MSFPKAFCYILTFGSLLGQSLAQLPDVLYRGDTRDPKTIIAKTFRDPNYPGLHYHTHIHIEKLQHMLYASTSPSKEIAKKYGGKLAQGQRYYIYHINTKNVKEPKIRFNLGSPKEPGPVPDQTQKTKALSEVEFERVAPIFTKARYRYPYTDEDEYALKAYIPWANVDGWTIVYPNGKEKYQSRLLSSSMRTTNNGKKIYV</sequence>
<proteinExistence type="predicted"/>
<dbReference type="Proteomes" id="UP000294847">
    <property type="component" value="Chromosome 7"/>
</dbReference>
<dbReference type="EMBL" id="CP034210">
    <property type="protein sequence ID" value="QBZ65371.1"/>
    <property type="molecule type" value="Genomic_DNA"/>
</dbReference>
<organism evidence="1 2">
    <name type="scientific">Pyricularia oryzae</name>
    <name type="common">Rice blast fungus</name>
    <name type="synonym">Magnaporthe oryzae</name>
    <dbReference type="NCBI Taxonomy" id="318829"/>
    <lineage>
        <taxon>Eukaryota</taxon>
        <taxon>Fungi</taxon>
        <taxon>Dikarya</taxon>
        <taxon>Ascomycota</taxon>
        <taxon>Pezizomycotina</taxon>
        <taxon>Sordariomycetes</taxon>
        <taxon>Sordariomycetidae</taxon>
        <taxon>Magnaporthales</taxon>
        <taxon>Pyriculariaceae</taxon>
        <taxon>Pyricularia</taxon>
    </lineage>
</organism>
<evidence type="ECO:0000313" key="1">
    <source>
        <dbReference type="EMBL" id="QBZ65371.1"/>
    </source>
</evidence>
<name>A0A4P7NSB9_PYROR</name>